<dbReference type="PANTHER" id="PTHR30055:SF148">
    <property type="entry name" value="TETR-FAMILY TRANSCRIPTIONAL REGULATOR"/>
    <property type="match status" value="1"/>
</dbReference>
<dbReference type="PANTHER" id="PTHR30055">
    <property type="entry name" value="HTH-TYPE TRANSCRIPTIONAL REGULATOR RUTR"/>
    <property type="match status" value="1"/>
</dbReference>
<evidence type="ECO:0000256" key="1">
    <source>
        <dbReference type="ARBA" id="ARBA00023125"/>
    </source>
</evidence>
<dbReference type="InterPro" id="IPR001647">
    <property type="entry name" value="HTH_TetR"/>
</dbReference>
<feature type="DNA-binding region" description="H-T-H motif" evidence="2">
    <location>
        <begin position="26"/>
        <end position="45"/>
    </location>
</feature>
<dbReference type="GO" id="GO:0000976">
    <property type="term" value="F:transcription cis-regulatory region binding"/>
    <property type="evidence" value="ECO:0007669"/>
    <property type="project" value="TreeGrafter"/>
</dbReference>
<evidence type="ECO:0000313" key="5">
    <source>
        <dbReference type="Proteomes" id="UP000245992"/>
    </source>
</evidence>
<evidence type="ECO:0000259" key="3">
    <source>
        <dbReference type="PROSITE" id="PS50977"/>
    </source>
</evidence>
<proteinExistence type="predicted"/>
<dbReference type="PRINTS" id="PR00455">
    <property type="entry name" value="HTHTETR"/>
</dbReference>
<protein>
    <recommendedName>
        <fullName evidence="3">HTH tetR-type domain-containing protein</fullName>
    </recommendedName>
</protein>
<dbReference type="InterPro" id="IPR041479">
    <property type="entry name" value="TetR_CgmR_C"/>
</dbReference>
<keyword evidence="5" id="KW-1185">Reference proteome</keyword>
<dbReference type="Pfam" id="PF00440">
    <property type="entry name" value="TetR_N"/>
    <property type="match status" value="1"/>
</dbReference>
<dbReference type="SUPFAM" id="SSF48498">
    <property type="entry name" value="Tetracyclin repressor-like, C-terminal domain"/>
    <property type="match status" value="1"/>
</dbReference>
<dbReference type="Pfam" id="PF17937">
    <property type="entry name" value="TetR_C_28"/>
    <property type="match status" value="1"/>
</dbReference>
<comment type="caution">
    <text evidence="4">The sequence shown here is derived from an EMBL/GenBank/DDBJ whole genome shotgun (WGS) entry which is preliminary data.</text>
</comment>
<dbReference type="RefSeq" id="WP_030355816.1">
    <property type="nucleotide sequence ID" value="NZ_AZSP01000019.1"/>
</dbReference>
<evidence type="ECO:0000256" key="2">
    <source>
        <dbReference type="PROSITE-ProRule" id="PRU00335"/>
    </source>
</evidence>
<dbReference type="EMBL" id="AZSP01000019">
    <property type="protein sequence ID" value="PVE13658.1"/>
    <property type="molecule type" value="Genomic_DNA"/>
</dbReference>
<keyword evidence="1 2" id="KW-0238">DNA-binding</keyword>
<dbReference type="InterPro" id="IPR009057">
    <property type="entry name" value="Homeodomain-like_sf"/>
</dbReference>
<dbReference type="PROSITE" id="PS50977">
    <property type="entry name" value="HTH_TETR_2"/>
    <property type="match status" value="1"/>
</dbReference>
<dbReference type="Gene3D" id="1.10.357.10">
    <property type="entry name" value="Tetracycline Repressor, domain 2"/>
    <property type="match status" value="1"/>
</dbReference>
<gene>
    <name evidence="4" type="ORF">Y717_14600</name>
</gene>
<dbReference type="Proteomes" id="UP000245992">
    <property type="component" value="Unassembled WGS sequence"/>
</dbReference>
<dbReference type="InterPro" id="IPR050109">
    <property type="entry name" value="HTH-type_TetR-like_transc_reg"/>
</dbReference>
<dbReference type="STRING" id="1440053.GCA_000718095_06921"/>
<sequence>MRPSSRNLILDAAIRVTEREGITGLTLESAAEEAGVTKGGLMYHFRTREELLLAIQRHLTGAWEERLAAELGKPLGEASARETTAAYARVGTEAGASKADLAFMVESATHPELAQVWNDLMNRWTPPTRSAEAQDVDLFLARLAVDGLWLYEATSGVPAPGPVREALRQRLMALTEAEDTDAT</sequence>
<dbReference type="GO" id="GO:0003700">
    <property type="term" value="F:DNA-binding transcription factor activity"/>
    <property type="evidence" value="ECO:0007669"/>
    <property type="project" value="TreeGrafter"/>
</dbReference>
<feature type="domain" description="HTH tetR-type" evidence="3">
    <location>
        <begin position="3"/>
        <end position="63"/>
    </location>
</feature>
<accession>A0A2T7TEY7</accession>
<dbReference type="SUPFAM" id="SSF46689">
    <property type="entry name" value="Homeodomain-like"/>
    <property type="match status" value="1"/>
</dbReference>
<dbReference type="InterPro" id="IPR036271">
    <property type="entry name" value="Tet_transcr_reg_TetR-rel_C_sf"/>
</dbReference>
<dbReference type="AlphaFoldDB" id="A0A2T7TEY7"/>
<reference evidence="4 5" key="1">
    <citation type="submission" date="2013-12" db="EMBL/GenBank/DDBJ databases">
        <title>Annotated genome of Streptomyces scopuliridis.</title>
        <authorList>
            <person name="Olson J.B."/>
        </authorList>
    </citation>
    <scope>NUCLEOTIDE SEQUENCE [LARGE SCALE GENOMIC DNA]</scope>
    <source>
        <strain evidence="4 5">RB72</strain>
    </source>
</reference>
<dbReference type="OrthoDB" id="9816296at2"/>
<name>A0A2T7TEY7_9ACTN</name>
<organism evidence="4 5">
    <name type="scientific">Streptomyces scopuliridis RB72</name>
    <dbReference type="NCBI Taxonomy" id="1440053"/>
    <lineage>
        <taxon>Bacteria</taxon>
        <taxon>Bacillati</taxon>
        <taxon>Actinomycetota</taxon>
        <taxon>Actinomycetes</taxon>
        <taxon>Kitasatosporales</taxon>
        <taxon>Streptomycetaceae</taxon>
        <taxon>Streptomyces</taxon>
    </lineage>
</organism>
<evidence type="ECO:0000313" key="4">
    <source>
        <dbReference type="EMBL" id="PVE13658.1"/>
    </source>
</evidence>